<feature type="compositionally biased region" description="Low complexity" evidence="5">
    <location>
        <begin position="127"/>
        <end position="137"/>
    </location>
</feature>
<evidence type="ECO:0000256" key="1">
    <source>
        <dbReference type="ARBA" id="ARBA00004141"/>
    </source>
</evidence>
<dbReference type="EMBL" id="JARKIE010000608">
    <property type="protein sequence ID" value="KAJ7625166.1"/>
    <property type="molecule type" value="Genomic_DNA"/>
</dbReference>
<evidence type="ECO:0000256" key="2">
    <source>
        <dbReference type="ARBA" id="ARBA00022692"/>
    </source>
</evidence>
<dbReference type="InterPro" id="IPR005828">
    <property type="entry name" value="MFS_sugar_transport-like"/>
</dbReference>
<dbReference type="PANTHER" id="PTHR23508">
    <property type="entry name" value="CARBOXYLIC ACID TRANSPORTER PROTEIN HOMOLOG"/>
    <property type="match status" value="1"/>
</dbReference>
<dbReference type="SUPFAM" id="SSF103473">
    <property type="entry name" value="MFS general substrate transporter"/>
    <property type="match status" value="1"/>
</dbReference>
<feature type="transmembrane region" description="Helical" evidence="6">
    <location>
        <begin position="531"/>
        <end position="549"/>
    </location>
</feature>
<proteinExistence type="predicted"/>
<dbReference type="Pfam" id="PF00083">
    <property type="entry name" value="Sugar_tr"/>
    <property type="match status" value="1"/>
</dbReference>
<feature type="transmembrane region" description="Helical" evidence="6">
    <location>
        <begin position="378"/>
        <end position="399"/>
    </location>
</feature>
<dbReference type="CDD" id="cd17316">
    <property type="entry name" value="MFS_SV2_like"/>
    <property type="match status" value="1"/>
</dbReference>
<keyword evidence="8" id="KW-1185">Reference proteome</keyword>
<dbReference type="GO" id="GO:0005886">
    <property type="term" value="C:plasma membrane"/>
    <property type="evidence" value="ECO:0007669"/>
    <property type="project" value="TreeGrafter"/>
</dbReference>
<keyword evidence="4 6" id="KW-0472">Membrane</keyword>
<sequence length="696" mass="75560">MEAEERWDAEFEARKREWRGRSGGKMRLTLAQDRRARGVPFAALVAPCALGALGAAASATRVVAATTVRGAGAPATVEYVSVSGRKNGNTKSNRGEDEGWWDGEGSGYVAGAQALHDDRAEELRISTRSTSSCDCSTPAPARKGFKHAKRGREGECKDGWKMNGEKTNTRTRAVGPEVPFESTWTPGLELLLNSTRARQCPATRLENYGRNHVGVLAVGHAASWCPTECEFAVDFDAERGGHYSKRVDSAIESAPSASLSCKVVLVYESVSGRNCESALTAEKVLFVDGIAIDGTAEWNTYKSEIKMKTIFFAPMRLAPPPEKRSRPLLKMLGELTWLQWGFFWVGWLAWTCDALDFFSVSVSVPALSKQFNKGTSDITQAITLTLLFRSVGAVLFGIFSDRFGRKRFASSSHLGIAMGGIWGLATSTSLENLPVELRGVASGVLQEGYAFGNLLAAVISLKLVPEVAPGWRALFWTASGISVFGAFLRSLLPESEAFLKARRAAEAHGTVSEAQKTRVFIRETSAMLKKHWMLCIYAVLLLTGFNFLAHGSQDLYPTFLQETKGLSAHASVVATIIGNCPFLSLLSLSGPALPLRRLPTPFSHRSLTPWTFKGRDAVPDPIPISVHSPQHSHPSVQRSLPRAWNVLGLLGGSVGLGRTGVTRYLTLMCAAGAHEWTPVAYTSVKSLVTPVCLWHT</sequence>
<protein>
    <submittedName>
        <fullName evidence="7">Major facilitator superfamily domain-containing protein</fullName>
    </submittedName>
</protein>
<dbReference type="PANTHER" id="PTHR23508:SF10">
    <property type="entry name" value="CARBOXYLIC ACID TRANSPORTER PROTEIN HOMOLOG"/>
    <property type="match status" value="1"/>
</dbReference>
<dbReference type="Proteomes" id="UP001221757">
    <property type="component" value="Unassembled WGS sequence"/>
</dbReference>
<evidence type="ECO:0000256" key="5">
    <source>
        <dbReference type="SAM" id="MobiDB-lite"/>
    </source>
</evidence>
<keyword evidence="2 6" id="KW-0812">Transmembrane</keyword>
<dbReference type="GO" id="GO:0035879">
    <property type="term" value="P:plasma membrane lactate transport"/>
    <property type="evidence" value="ECO:0007669"/>
    <property type="project" value="TreeGrafter"/>
</dbReference>
<evidence type="ECO:0000313" key="8">
    <source>
        <dbReference type="Proteomes" id="UP001221757"/>
    </source>
</evidence>
<keyword evidence="3 6" id="KW-1133">Transmembrane helix</keyword>
<dbReference type="AlphaFoldDB" id="A0AAD7FHW4"/>
<reference evidence="7" key="1">
    <citation type="submission" date="2023-03" db="EMBL/GenBank/DDBJ databases">
        <title>Massive genome expansion in bonnet fungi (Mycena s.s.) driven by repeated elements and novel gene families across ecological guilds.</title>
        <authorList>
            <consortium name="Lawrence Berkeley National Laboratory"/>
            <person name="Harder C.B."/>
            <person name="Miyauchi S."/>
            <person name="Viragh M."/>
            <person name="Kuo A."/>
            <person name="Thoen E."/>
            <person name="Andreopoulos B."/>
            <person name="Lu D."/>
            <person name="Skrede I."/>
            <person name="Drula E."/>
            <person name="Henrissat B."/>
            <person name="Morin E."/>
            <person name="Kohler A."/>
            <person name="Barry K."/>
            <person name="LaButti K."/>
            <person name="Morin E."/>
            <person name="Salamov A."/>
            <person name="Lipzen A."/>
            <person name="Mereny Z."/>
            <person name="Hegedus B."/>
            <person name="Baldrian P."/>
            <person name="Stursova M."/>
            <person name="Weitz H."/>
            <person name="Taylor A."/>
            <person name="Grigoriev I.V."/>
            <person name="Nagy L.G."/>
            <person name="Martin F."/>
            <person name="Kauserud H."/>
        </authorList>
    </citation>
    <scope>NUCLEOTIDE SEQUENCE</scope>
    <source>
        <strain evidence="7">CBHHK067</strain>
    </source>
</reference>
<comment type="subcellular location">
    <subcellularLocation>
        <location evidence="1">Membrane</location>
        <topology evidence="1">Multi-pass membrane protein</topology>
    </subcellularLocation>
</comment>
<evidence type="ECO:0000256" key="6">
    <source>
        <dbReference type="SAM" id="Phobius"/>
    </source>
</evidence>
<dbReference type="Gene3D" id="1.20.1250.20">
    <property type="entry name" value="MFS general substrate transporter like domains"/>
    <property type="match status" value="2"/>
</dbReference>
<accession>A0AAD7FHW4</accession>
<feature type="region of interest" description="Disordered" evidence="5">
    <location>
        <begin position="127"/>
        <end position="163"/>
    </location>
</feature>
<dbReference type="GO" id="GO:0015355">
    <property type="term" value="F:secondary active monocarboxylate transmembrane transporter activity"/>
    <property type="evidence" value="ECO:0007669"/>
    <property type="project" value="TreeGrafter"/>
</dbReference>
<organism evidence="7 8">
    <name type="scientific">Mycena rosella</name>
    <name type="common">Pink bonnet</name>
    <name type="synonym">Agaricus rosellus</name>
    <dbReference type="NCBI Taxonomy" id="1033263"/>
    <lineage>
        <taxon>Eukaryota</taxon>
        <taxon>Fungi</taxon>
        <taxon>Dikarya</taxon>
        <taxon>Basidiomycota</taxon>
        <taxon>Agaricomycotina</taxon>
        <taxon>Agaricomycetes</taxon>
        <taxon>Agaricomycetidae</taxon>
        <taxon>Agaricales</taxon>
        <taxon>Marasmiineae</taxon>
        <taxon>Mycenaceae</taxon>
        <taxon>Mycena</taxon>
    </lineage>
</organism>
<feature type="transmembrane region" description="Helical" evidence="6">
    <location>
        <begin position="569"/>
        <end position="588"/>
    </location>
</feature>
<evidence type="ECO:0000256" key="4">
    <source>
        <dbReference type="ARBA" id="ARBA00023136"/>
    </source>
</evidence>
<gene>
    <name evidence="7" type="ORF">B0H17DRAFT_1188166</name>
</gene>
<dbReference type="InterPro" id="IPR036259">
    <property type="entry name" value="MFS_trans_sf"/>
</dbReference>
<evidence type="ECO:0000313" key="7">
    <source>
        <dbReference type="EMBL" id="KAJ7625166.1"/>
    </source>
</evidence>
<name>A0AAD7FHW4_MYCRO</name>
<evidence type="ECO:0000256" key="3">
    <source>
        <dbReference type="ARBA" id="ARBA00022989"/>
    </source>
</evidence>
<feature type="compositionally biased region" description="Basic and acidic residues" evidence="5">
    <location>
        <begin position="151"/>
        <end position="163"/>
    </location>
</feature>
<comment type="caution">
    <text evidence="7">The sequence shown here is derived from an EMBL/GenBank/DDBJ whole genome shotgun (WGS) entry which is preliminary data.</text>
</comment>